<evidence type="ECO:0000313" key="2">
    <source>
        <dbReference type="Proteomes" id="UP001149140"/>
    </source>
</evidence>
<dbReference type="Proteomes" id="UP001149140">
    <property type="component" value="Unassembled WGS sequence"/>
</dbReference>
<dbReference type="Gene3D" id="1.10.1780.10">
    <property type="entry name" value="Clp, N-terminal domain"/>
    <property type="match status" value="1"/>
</dbReference>
<proteinExistence type="predicted"/>
<gene>
    <name evidence="1" type="ORF">OM076_16440</name>
</gene>
<accession>A0A9X3S104</accession>
<keyword evidence="2" id="KW-1185">Reference proteome</keyword>
<reference evidence="1" key="1">
    <citation type="submission" date="2022-10" db="EMBL/GenBank/DDBJ databases">
        <title>The WGS of Solirubrobacter ginsenosidimutans DSM 21036.</title>
        <authorList>
            <person name="Jiang Z."/>
        </authorList>
    </citation>
    <scope>NUCLEOTIDE SEQUENCE</scope>
    <source>
        <strain evidence="1">DSM 21036</strain>
    </source>
</reference>
<evidence type="ECO:0000313" key="1">
    <source>
        <dbReference type="EMBL" id="MDA0161864.1"/>
    </source>
</evidence>
<evidence type="ECO:0008006" key="3">
    <source>
        <dbReference type="Google" id="ProtNLM"/>
    </source>
</evidence>
<dbReference type="InterPro" id="IPR036628">
    <property type="entry name" value="Clp_N_dom_sf"/>
</dbReference>
<dbReference type="EMBL" id="JAPDOD010000014">
    <property type="protein sequence ID" value="MDA0161864.1"/>
    <property type="molecule type" value="Genomic_DNA"/>
</dbReference>
<dbReference type="SUPFAM" id="SSF81923">
    <property type="entry name" value="Double Clp-N motif"/>
    <property type="match status" value="1"/>
</dbReference>
<dbReference type="RefSeq" id="WP_270041085.1">
    <property type="nucleotide sequence ID" value="NZ_JAPDOD010000014.1"/>
</dbReference>
<organism evidence="1 2">
    <name type="scientific">Solirubrobacter ginsenosidimutans</name>
    <dbReference type="NCBI Taxonomy" id="490573"/>
    <lineage>
        <taxon>Bacteria</taxon>
        <taxon>Bacillati</taxon>
        <taxon>Actinomycetota</taxon>
        <taxon>Thermoleophilia</taxon>
        <taxon>Solirubrobacterales</taxon>
        <taxon>Solirubrobacteraceae</taxon>
        <taxon>Solirubrobacter</taxon>
    </lineage>
</organism>
<sequence length="194" mass="20609">MAPNAQNIVALLERALTVPAPIESLATLAELRNELDELERTHVARALQAGESYADIARPLGISRQAAHRRYRDLASAPPARPTLSPEARAALLKAREEAARHGSVSIDSTHLLLAIAGQKGVDVDAARRSFGPPTINAPVPSGLHPALHARLTRGAGMLGLDHLVRAALEDPDGRRLLDRLGVAAQWLLTPAAS</sequence>
<name>A0A9X3S104_9ACTN</name>
<dbReference type="AlphaFoldDB" id="A0A9X3S104"/>
<protein>
    <recommendedName>
        <fullName evidence="3">Clp R domain-containing protein</fullName>
    </recommendedName>
</protein>
<comment type="caution">
    <text evidence="1">The sequence shown here is derived from an EMBL/GenBank/DDBJ whole genome shotgun (WGS) entry which is preliminary data.</text>
</comment>